<feature type="compositionally biased region" description="Basic and acidic residues" evidence="1">
    <location>
        <begin position="158"/>
        <end position="169"/>
    </location>
</feature>
<dbReference type="CDD" id="cd09257">
    <property type="entry name" value="AP_muniscins_like_MHD"/>
    <property type="match status" value="1"/>
</dbReference>
<name>A0A7S2E7M2_9STRA</name>
<dbReference type="InterPro" id="IPR036168">
    <property type="entry name" value="AP2_Mu_C_sf"/>
</dbReference>
<dbReference type="Gene3D" id="2.60.40.1170">
    <property type="entry name" value="Mu homology domain, subdomain B"/>
    <property type="match status" value="1"/>
</dbReference>
<feature type="domain" description="MHD" evidence="2">
    <location>
        <begin position="594"/>
        <end position="852"/>
    </location>
</feature>
<feature type="compositionally biased region" description="Polar residues" evidence="1">
    <location>
        <begin position="425"/>
        <end position="439"/>
    </location>
</feature>
<feature type="compositionally biased region" description="Low complexity" evidence="1">
    <location>
        <begin position="306"/>
        <end position="332"/>
    </location>
</feature>
<dbReference type="PROSITE" id="PS51072">
    <property type="entry name" value="MHD"/>
    <property type="match status" value="1"/>
</dbReference>
<feature type="compositionally biased region" description="Low complexity" evidence="1">
    <location>
        <begin position="195"/>
        <end position="209"/>
    </location>
</feature>
<gene>
    <name evidence="3" type="ORF">DBRI1063_LOCUS5529</name>
</gene>
<feature type="compositionally biased region" description="Basic and acidic residues" evidence="1">
    <location>
        <begin position="356"/>
        <end position="386"/>
    </location>
</feature>
<evidence type="ECO:0000256" key="1">
    <source>
        <dbReference type="SAM" id="MobiDB-lite"/>
    </source>
</evidence>
<feature type="compositionally biased region" description="Polar residues" evidence="1">
    <location>
        <begin position="498"/>
        <end position="515"/>
    </location>
</feature>
<feature type="compositionally biased region" description="Polar residues" evidence="1">
    <location>
        <begin position="389"/>
        <end position="402"/>
    </location>
</feature>
<dbReference type="PANTHER" id="PTHR37769:SF1">
    <property type="entry name" value="OS08G0243900 PROTEIN"/>
    <property type="match status" value="1"/>
</dbReference>
<sequence length="852" mass="92084">MLHYLPSKIHDCITLLGRLVSSNKTAVTSAKKEEQYRRCARSLLTTVLMDEEEVKTNEAAEAEYNHDVLGILASADFGAITSSGVKASALTKKFAFSNVKTAMSKKRSDMKKKKGPPVLPSTASATSSADVARIVMEQLQILSLAEDDMPLRKYEVRQKRQKEMEERAAARGGGNRAQNKVNLSPMRTRVRSRRSLLSGSSGSTGAPLSDLSAFDYAGPDAGRRPVAGSSSSITAGPGGVISAFPFRPGMPRLSDLEASGVIAKVPENNAASVSSAVVPTIMAPRADSAANRLNRARRNRRPVPAPSRKQSTGSLSTTSFGSSAGSSTNSNSDAPLPTASFHATFNNNAAAVGRSNADKDSQNIRFPRQETYRRKKAAAIERRDGMINEDNTPFSPVGSSTIGKRRGSAGRGGVTGNYEDDDTASIGSNSVRSYESNHSSSERRKGNSNVPSSDANGEGRPFDPFAISEDGGGDATRKDNANVWENTPPMSKFGDSPDISTSHKSTASSEIVQTADSKDTDVARKGSTDESAGGEKLQQFGHYTALPHGGSHGTIENVATATTFNSYDETEQAIDLSKQETLPSTHVASDRINPSRLFVSIALNEDLSCSYKQSKISSCSIEGIVQVQVSADSDSEVPFYLLVRDPSRHIRAIQENQKYTKDSSDELQLNDRADYKFNLTIPNADKYFPIMRYKCSSELRPVPIRVQTRVRLHGGCCRVALQISSNPANEDDLTDLTIIMAVPTGIRGETLSTSPPGGVWNDAKRSVLWCVAELGDGEKFQLQAQFEMENGEETLFGPDQSAKPSFPVLVRCQCMYAQLSDVEFEVSDAPETPAEVTTKIARRFRLSHREKS</sequence>
<organism evidence="3">
    <name type="scientific">Ditylum brightwellii</name>
    <dbReference type="NCBI Taxonomy" id="49249"/>
    <lineage>
        <taxon>Eukaryota</taxon>
        <taxon>Sar</taxon>
        <taxon>Stramenopiles</taxon>
        <taxon>Ochrophyta</taxon>
        <taxon>Bacillariophyta</taxon>
        <taxon>Mediophyceae</taxon>
        <taxon>Lithodesmiophycidae</taxon>
        <taxon>Lithodesmiales</taxon>
        <taxon>Lithodesmiaceae</taxon>
        <taxon>Ditylum</taxon>
    </lineage>
</organism>
<feature type="region of interest" description="Disordered" evidence="1">
    <location>
        <begin position="290"/>
        <end position="340"/>
    </location>
</feature>
<dbReference type="PANTHER" id="PTHR37769">
    <property type="entry name" value="OS08G0243900 PROTEIN"/>
    <property type="match status" value="1"/>
</dbReference>
<protein>
    <recommendedName>
        <fullName evidence="2">MHD domain-containing protein</fullName>
    </recommendedName>
</protein>
<reference evidence="3" key="1">
    <citation type="submission" date="2021-01" db="EMBL/GenBank/DDBJ databases">
        <authorList>
            <person name="Corre E."/>
            <person name="Pelletier E."/>
            <person name="Niang G."/>
            <person name="Scheremetjew M."/>
            <person name="Finn R."/>
            <person name="Kale V."/>
            <person name="Holt S."/>
            <person name="Cochrane G."/>
            <person name="Meng A."/>
            <person name="Brown T."/>
            <person name="Cohen L."/>
        </authorList>
    </citation>
    <scope>NUCLEOTIDE SEQUENCE</scope>
    <source>
        <strain evidence="3">Pop2</strain>
    </source>
</reference>
<dbReference type="AlphaFoldDB" id="A0A7S2E7M2"/>
<feature type="region of interest" description="Disordered" evidence="1">
    <location>
        <begin position="352"/>
        <end position="534"/>
    </location>
</feature>
<dbReference type="Pfam" id="PF00928">
    <property type="entry name" value="Adap_comp_sub"/>
    <property type="match status" value="1"/>
</dbReference>
<evidence type="ECO:0000313" key="3">
    <source>
        <dbReference type="EMBL" id="CAD9319643.1"/>
    </source>
</evidence>
<dbReference type="SUPFAM" id="SSF49447">
    <property type="entry name" value="Second domain of Mu2 adaptin subunit (ap50) of ap2 adaptor"/>
    <property type="match status" value="1"/>
</dbReference>
<proteinExistence type="predicted"/>
<accession>A0A7S2E7M2</accession>
<dbReference type="InterPro" id="IPR028565">
    <property type="entry name" value="MHD"/>
</dbReference>
<feature type="region of interest" description="Disordered" evidence="1">
    <location>
        <begin position="158"/>
        <end position="210"/>
    </location>
</feature>
<evidence type="ECO:0000259" key="2">
    <source>
        <dbReference type="PROSITE" id="PS51072"/>
    </source>
</evidence>
<feature type="compositionally biased region" description="Basic and acidic residues" evidence="1">
    <location>
        <begin position="516"/>
        <end position="528"/>
    </location>
</feature>
<dbReference type="EMBL" id="HBGN01008612">
    <property type="protein sequence ID" value="CAD9319643.1"/>
    <property type="molecule type" value="Transcribed_RNA"/>
</dbReference>